<dbReference type="AlphaFoldDB" id="A0A178Z4G4"/>
<name>A0A178Z4G4_9EURO</name>
<evidence type="ECO:0000313" key="2">
    <source>
        <dbReference type="EMBL" id="OAP54083.1"/>
    </source>
</evidence>
<organism evidence="2 3">
    <name type="scientific">Fonsecaea erecta</name>
    <dbReference type="NCBI Taxonomy" id="1367422"/>
    <lineage>
        <taxon>Eukaryota</taxon>
        <taxon>Fungi</taxon>
        <taxon>Dikarya</taxon>
        <taxon>Ascomycota</taxon>
        <taxon>Pezizomycotina</taxon>
        <taxon>Eurotiomycetes</taxon>
        <taxon>Chaetothyriomycetidae</taxon>
        <taxon>Chaetothyriales</taxon>
        <taxon>Herpotrichiellaceae</taxon>
        <taxon>Fonsecaea</taxon>
    </lineage>
</organism>
<comment type="caution">
    <text evidence="2">The sequence shown here is derived from an EMBL/GenBank/DDBJ whole genome shotgun (WGS) entry which is preliminary data.</text>
</comment>
<accession>A0A178Z4G4</accession>
<dbReference type="EMBL" id="LVYI01000015">
    <property type="protein sequence ID" value="OAP54083.1"/>
    <property type="molecule type" value="Genomic_DNA"/>
</dbReference>
<feature type="compositionally biased region" description="Polar residues" evidence="1">
    <location>
        <begin position="64"/>
        <end position="77"/>
    </location>
</feature>
<feature type="region of interest" description="Disordered" evidence="1">
    <location>
        <begin position="43"/>
        <end position="77"/>
    </location>
</feature>
<proteinExistence type="predicted"/>
<protein>
    <submittedName>
        <fullName evidence="2">Uncharacterized protein</fullName>
    </submittedName>
</protein>
<dbReference type="GeneID" id="30015785"/>
<reference evidence="2 3" key="1">
    <citation type="submission" date="2016-04" db="EMBL/GenBank/DDBJ databases">
        <title>Draft genome of Fonsecaea erecta CBS 125763.</title>
        <authorList>
            <person name="Weiss V.A."/>
            <person name="Vicente V.A."/>
            <person name="Raittz R.T."/>
            <person name="Moreno L.F."/>
            <person name="De Souza E.M."/>
            <person name="Pedrosa F.O."/>
            <person name="Steffens M.B."/>
            <person name="Faoro H."/>
            <person name="Tadra-Sfeir M.Z."/>
            <person name="Najafzadeh M.J."/>
            <person name="Felipe M.S."/>
            <person name="Teixeira M."/>
            <person name="Sun J."/>
            <person name="Xi L."/>
            <person name="Gomes R."/>
            <person name="De Azevedo C.M."/>
            <person name="Salgado C.G."/>
            <person name="Da Silva M.B."/>
            <person name="Nascimento M.F."/>
            <person name="Queiroz-Telles F."/>
            <person name="Attili D.S."/>
            <person name="Gorbushina A."/>
        </authorList>
    </citation>
    <scope>NUCLEOTIDE SEQUENCE [LARGE SCALE GENOMIC DNA]</scope>
    <source>
        <strain evidence="2 3">CBS 125763</strain>
    </source>
</reference>
<evidence type="ECO:0000313" key="3">
    <source>
        <dbReference type="Proteomes" id="UP000078343"/>
    </source>
</evidence>
<gene>
    <name evidence="2" type="ORF">AYL99_11617</name>
</gene>
<keyword evidence="3" id="KW-1185">Reference proteome</keyword>
<sequence>MAIKYAGAGLIEHQCVGDSLTRAFRQVEQRRWWQEVDNAAPQTFRHQKSTGLRGALTPDGKFSRTATSKSSPTTLRRQSVRNSIISHRTKHSKNNDEGSHVFYNSIQQSPSSVERIVWRASSITTVILPEGMEDANHSTLFILQSHARPRGRLISS</sequence>
<evidence type="ECO:0000256" key="1">
    <source>
        <dbReference type="SAM" id="MobiDB-lite"/>
    </source>
</evidence>
<dbReference type="RefSeq" id="XP_018687450.1">
    <property type="nucleotide sequence ID" value="XM_018843123.1"/>
</dbReference>
<dbReference type="Proteomes" id="UP000078343">
    <property type="component" value="Unassembled WGS sequence"/>
</dbReference>